<evidence type="ECO:0000256" key="4">
    <source>
        <dbReference type="ARBA" id="ARBA00022705"/>
    </source>
</evidence>
<dbReference type="EC" id="2.7.7.7" evidence="1"/>
<dbReference type="RefSeq" id="WP_234616382.1">
    <property type="nucleotide sequence ID" value="NZ_CP098806.1"/>
</dbReference>
<dbReference type="SUPFAM" id="SSF89550">
    <property type="entry name" value="PHP domain-like"/>
    <property type="match status" value="1"/>
</dbReference>
<evidence type="ECO:0000256" key="5">
    <source>
        <dbReference type="ARBA" id="ARBA00022932"/>
    </source>
</evidence>
<keyword evidence="2 8" id="KW-0808">Transferase</keyword>
<dbReference type="SMART" id="SM00481">
    <property type="entry name" value="POLIIIAc"/>
    <property type="match status" value="1"/>
</dbReference>
<proteinExistence type="predicted"/>
<organism evidence="8 9">
    <name type="scientific">Dyadobacter fanqingshengii</name>
    <dbReference type="NCBI Taxonomy" id="2906443"/>
    <lineage>
        <taxon>Bacteria</taxon>
        <taxon>Pseudomonadati</taxon>
        <taxon>Bacteroidota</taxon>
        <taxon>Cytophagia</taxon>
        <taxon>Cytophagales</taxon>
        <taxon>Spirosomataceae</taxon>
        <taxon>Dyadobacter</taxon>
    </lineage>
</organism>
<reference evidence="8" key="1">
    <citation type="submission" date="2021-12" db="EMBL/GenBank/DDBJ databases">
        <title>Novel species in genus Dyadobacter.</title>
        <authorList>
            <person name="Ma C."/>
        </authorList>
    </citation>
    <scope>NUCLEOTIDE SEQUENCE</scope>
    <source>
        <strain evidence="8">CY399</strain>
    </source>
</reference>
<dbReference type="Gene3D" id="1.10.150.870">
    <property type="match status" value="1"/>
</dbReference>
<comment type="catalytic activity">
    <reaction evidence="6">
        <text>DNA(n) + a 2'-deoxyribonucleoside 5'-triphosphate = DNA(n+1) + diphosphate</text>
        <dbReference type="Rhea" id="RHEA:22508"/>
        <dbReference type="Rhea" id="RHEA-COMP:17339"/>
        <dbReference type="Rhea" id="RHEA-COMP:17340"/>
        <dbReference type="ChEBI" id="CHEBI:33019"/>
        <dbReference type="ChEBI" id="CHEBI:61560"/>
        <dbReference type="ChEBI" id="CHEBI:173112"/>
        <dbReference type="EC" id="2.7.7.7"/>
    </reaction>
</comment>
<protein>
    <recommendedName>
        <fullName evidence="1">DNA-directed DNA polymerase</fullName>
        <ecNumber evidence="1">2.7.7.7</ecNumber>
    </recommendedName>
</protein>
<dbReference type="Pfam" id="PF17657">
    <property type="entry name" value="DNA_pol3_finger"/>
    <property type="match status" value="1"/>
</dbReference>
<dbReference type="EMBL" id="JAJTTA010000008">
    <property type="protein sequence ID" value="MCF0043651.1"/>
    <property type="molecule type" value="Genomic_DNA"/>
</dbReference>
<evidence type="ECO:0000256" key="2">
    <source>
        <dbReference type="ARBA" id="ARBA00022679"/>
    </source>
</evidence>
<evidence type="ECO:0000313" key="9">
    <source>
        <dbReference type="Proteomes" id="UP001139700"/>
    </source>
</evidence>
<feature type="domain" description="Polymerase/histidinol phosphatase N-terminal" evidence="7">
    <location>
        <begin position="5"/>
        <end position="68"/>
    </location>
</feature>
<evidence type="ECO:0000313" key="8">
    <source>
        <dbReference type="EMBL" id="MCF0043651.1"/>
    </source>
</evidence>
<sequence length="1001" mass="114686">MLINCHSYFSLRYGTLSTEDLTDMLAQNEYDVAVLTDINNSSGVFPFVQSCRDKGITPIVGMEYRTGDRLLYIGIAKNEAGFGELNQLVSTANLSKAPLPDFPPSFNNAFVVYPYGTRPINRLRENEYIGVKPSDLPQIVMEPRSNYDRYVILWPVTVKGPKDFVLHQQLRAVDHNTIFSKLTTEMYAKLDDVMPSRAKLINTYQMYPEIIQGTEKLLAQCSFNFDFEIVRNKKFFTGNGHDDRILLERYTMTGLERRYGKKNKEALGRVQKELRIIDDLNFSSYFLITHDIVRYAASRDFQYVGRGSGANSIVAYCLGITDVCPIELDLYFERFLNPKRKTPPDFDVDFSWRDRDEIFEYIFNRYQTKHTALMGAMSTFKDRSVIRELGKVYGLPKEDIDLLIKNPGMAQNYPDVVEKIIEAYEQLADYPNQRTIHACGVLISEDPITNYTALDLPPKGFPTAHIDMHVAEQIHFEKFDILSQRGLGHIKDCIQIIKDNRGEAVDISNPKKLFFDPKIQKELREANTLGCFYIESPAMRQLLTKLRCDTYLVLVAASSVIRPGVASSGMMKAYIERHRDPAITEYLHPIMEQQLKETYGVMVYQEDVIKIGHYFGGLDLADADVLRRMMSGKTRSAKHMAEIRDKYFNHCQQVGHPEDVAKEVWRQMESFAGYSFSKAHSASFAVESFQSLYLKAYYPIEFMVSVVNNYGGFYDRRTYLHEATKAGAIVHVPCVNKSFMQTTLEGIDIYLGFDYMKDLESHTVETLLSVRETQGKFISLEDFVLRTGISIQQVKILIRAGAFSFTGKVKTNLMWEAHWVCASVERSTPPQLFGTQVTFPKLPVFEYSLVEHLYDEIEILSVPVSGTYFDFLKTDFRGDVMAADLGKYVGKVVRMVGEYVNYKPVKTKQGQIMMFFTFLDVNKNFFDTVHFPDSLANWTFQGAGVYLVEGTVTEEFECYSLTVKRFAKIPIKQNPKNITTNEKELLNLRPRATQQIANDSK</sequence>
<keyword evidence="9" id="KW-1185">Reference proteome</keyword>
<dbReference type="InterPro" id="IPR003141">
    <property type="entry name" value="Pol/His_phosphatase_N"/>
</dbReference>
<dbReference type="Proteomes" id="UP001139700">
    <property type="component" value="Unassembled WGS sequence"/>
</dbReference>
<gene>
    <name evidence="8" type="primary">dnaE</name>
    <name evidence="8" type="ORF">LXM24_26330</name>
</gene>
<evidence type="ECO:0000256" key="6">
    <source>
        <dbReference type="ARBA" id="ARBA00049244"/>
    </source>
</evidence>
<name>A0A9X1PEC8_9BACT</name>
<keyword evidence="4" id="KW-0235">DNA replication</keyword>
<dbReference type="Pfam" id="PF14579">
    <property type="entry name" value="HHH_6"/>
    <property type="match status" value="1"/>
</dbReference>
<evidence type="ECO:0000256" key="3">
    <source>
        <dbReference type="ARBA" id="ARBA00022695"/>
    </source>
</evidence>
<accession>A0A9X1PEC8</accession>
<dbReference type="InterPro" id="IPR011708">
    <property type="entry name" value="DNA_pol3_alpha_NTPase_dom"/>
</dbReference>
<dbReference type="InterPro" id="IPR016195">
    <property type="entry name" value="Pol/histidinol_Pase-like"/>
</dbReference>
<comment type="caution">
    <text evidence="8">The sequence shown here is derived from an EMBL/GenBank/DDBJ whole genome shotgun (WGS) entry which is preliminary data.</text>
</comment>
<dbReference type="InterPro" id="IPR040982">
    <property type="entry name" value="DNA_pol3_finger"/>
</dbReference>
<dbReference type="NCBIfam" id="TIGR00594">
    <property type="entry name" value="polc"/>
    <property type="match status" value="1"/>
</dbReference>
<dbReference type="GO" id="GO:0006260">
    <property type="term" value="P:DNA replication"/>
    <property type="evidence" value="ECO:0007669"/>
    <property type="project" value="UniProtKB-KW"/>
</dbReference>
<evidence type="ECO:0000259" key="7">
    <source>
        <dbReference type="SMART" id="SM00481"/>
    </source>
</evidence>
<keyword evidence="3 8" id="KW-0548">Nucleotidyltransferase</keyword>
<dbReference type="InterPro" id="IPR029460">
    <property type="entry name" value="DNAPol_HHH"/>
</dbReference>
<dbReference type="InterPro" id="IPR004805">
    <property type="entry name" value="DnaE2/DnaE/PolC"/>
</dbReference>
<dbReference type="Pfam" id="PF02811">
    <property type="entry name" value="PHP"/>
    <property type="match status" value="1"/>
</dbReference>
<dbReference type="InterPro" id="IPR004013">
    <property type="entry name" value="PHP_dom"/>
</dbReference>
<dbReference type="GO" id="GO:0003887">
    <property type="term" value="F:DNA-directed DNA polymerase activity"/>
    <property type="evidence" value="ECO:0007669"/>
    <property type="project" value="UniProtKB-KW"/>
</dbReference>
<dbReference type="AlphaFoldDB" id="A0A9X1PEC8"/>
<dbReference type="Gene3D" id="3.20.20.140">
    <property type="entry name" value="Metal-dependent hydrolases"/>
    <property type="match status" value="1"/>
</dbReference>
<keyword evidence="5" id="KW-0239">DNA-directed DNA polymerase</keyword>
<dbReference type="PANTHER" id="PTHR32294">
    <property type="entry name" value="DNA POLYMERASE III SUBUNIT ALPHA"/>
    <property type="match status" value="1"/>
</dbReference>
<dbReference type="Pfam" id="PF07733">
    <property type="entry name" value="DNA_pol3_alpha"/>
    <property type="match status" value="1"/>
</dbReference>
<dbReference type="GO" id="GO:0008408">
    <property type="term" value="F:3'-5' exonuclease activity"/>
    <property type="evidence" value="ECO:0007669"/>
    <property type="project" value="InterPro"/>
</dbReference>
<evidence type="ECO:0000256" key="1">
    <source>
        <dbReference type="ARBA" id="ARBA00012417"/>
    </source>
</evidence>
<dbReference type="CDD" id="cd04485">
    <property type="entry name" value="DnaE_OBF"/>
    <property type="match status" value="1"/>
</dbReference>